<dbReference type="EMBL" id="KP780842">
    <property type="protein sequence ID" value="AKV88638.1"/>
    <property type="molecule type" value="mRNA"/>
</dbReference>
<name>A0A0K1TMT8_PENVA</name>
<dbReference type="PANTHER" id="PTHR46253">
    <property type="entry name" value="TGF-BETA-ACTIVATED KINASE 1 AND MAP3K7-BINDING PROTEIN TAB"/>
    <property type="match status" value="1"/>
</dbReference>
<keyword evidence="8" id="KW-0808">Transferase</keyword>
<keyword evidence="5" id="KW-0175">Coiled coil</keyword>
<dbReference type="InterPro" id="IPR036443">
    <property type="entry name" value="Znf_RanBP2_sf"/>
</dbReference>
<accession>A0A0K1TMT8</accession>
<dbReference type="Gene3D" id="2.30.30.380">
    <property type="entry name" value="Zn-finger domain of Sec23/24"/>
    <property type="match status" value="1"/>
</dbReference>
<dbReference type="PANTHER" id="PTHR46253:SF1">
    <property type="entry name" value="TAB2"/>
    <property type="match status" value="1"/>
</dbReference>
<feature type="region of interest" description="Disordered" evidence="6">
    <location>
        <begin position="426"/>
        <end position="483"/>
    </location>
</feature>
<evidence type="ECO:0000259" key="7">
    <source>
        <dbReference type="PROSITE" id="PS50199"/>
    </source>
</evidence>
<evidence type="ECO:0000256" key="1">
    <source>
        <dbReference type="ARBA" id="ARBA00022723"/>
    </source>
</evidence>
<dbReference type="PROSITE" id="PS50199">
    <property type="entry name" value="ZF_RANBP2_2"/>
    <property type="match status" value="1"/>
</dbReference>
<dbReference type="InterPro" id="IPR001876">
    <property type="entry name" value="Znf_RanBP2"/>
</dbReference>
<dbReference type="AlphaFoldDB" id="A0A0K1TMT8"/>
<feature type="region of interest" description="Disordered" evidence="6">
    <location>
        <begin position="303"/>
        <end position="328"/>
    </location>
</feature>
<evidence type="ECO:0000256" key="5">
    <source>
        <dbReference type="SAM" id="Coils"/>
    </source>
</evidence>
<feature type="compositionally biased region" description="Pro residues" evidence="6">
    <location>
        <begin position="470"/>
        <end position="483"/>
    </location>
</feature>
<gene>
    <name evidence="8" type="primary">TAB2</name>
</gene>
<dbReference type="Gene3D" id="1.10.8.10">
    <property type="entry name" value="DNA helicase RuvA subunit, C-terminal domain"/>
    <property type="match status" value="1"/>
</dbReference>
<dbReference type="SUPFAM" id="SSF90209">
    <property type="entry name" value="Ran binding protein zinc finger-like"/>
    <property type="match status" value="1"/>
</dbReference>
<evidence type="ECO:0000256" key="2">
    <source>
        <dbReference type="ARBA" id="ARBA00022771"/>
    </source>
</evidence>
<keyword evidence="1" id="KW-0479">Metal-binding</keyword>
<dbReference type="GO" id="GO:0008270">
    <property type="term" value="F:zinc ion binding"/>
    <property type="evidence" value="ECO:0007669"/>
    <property type="project" value="UniProtKB-KW"/>
</dbReference>
<keyword evidence="2 4" id="KW-0863">Zinc-finger</keyword>
<feature type="coiled-coil region" evidence="5">
    <location>
        <begin position="328"/>
        <end position="401"/>
    </location>
</feature>
<reference evidence="8" key="1">
    <citation type="journal article" date="2015" name="Fish Shellfish Immunol.">
        <title>Identification and functional characterization of the TAB2 gene from Litopenaeus vannamei.</title>
        <authorList>
            <person name="Wang S."/>
            <person name="Li H."/>
            <person name="Qian Z."/>
            <person name="Song X."/>
            <person name="Zhang Z."/>
            <person name="Zuo H."/>
            <person name="Xu X."/>
            <person name="Weng S."/>
            <person name="He J."/>
            <person name="Li C."/>
        </authorList>
    </citation>
    <scope>NUCLEOTIDE SEQUENCE</scope>
</reference>
<evidence type="ECO:0000313" key="8">
    <source>
        <dbReference type="EMBL" id="AKV88638.1"/>
    </source>
</evidence>
<feature type="region of interest" description="Disordered" evidence="6">
    <location>
        <begin position="180"/>
        <end position="224"/>
    </location>
</feature>
<feature type="compositionally biased region" description="Low complexity" evidence="6">
    <location>
        <begin position="303"/>
        <end position="321"/>
    </location>
</feature>
<protein>
    <submittedName>
        <fullName evidence="8">TGF-beta-activated kinase 1 and MAP3K7-binding protein 2</fullName>
    </submittedName>
</protein>
<sequence>MDGARHSADTRNIPHMQLFHHLKQKFPDLKDNDVNESIQKYGLDRERCEEELSQKTHIHHGGYYGPWGRPGSSLSSPSASRVTSPIRTGIPSTPTTPVITSSTAVTPLLPHTNATHHVFGPLQTSGYLLYSYGPGMVAGPGPVYTSPNTTTIATSPVFFQPPVNSPAGYGWHPSVSNGFRGAAGPPSRHLVGGGSGSGPDTPYSSREASKSRSSTPVLPNSAPVVPNSYDPFSAYENHPVLPERRRSAETQFDGRRGLFYNVHNLEQHFERLNDSAHHSPTPPLNNTIDSLSTPITTTTTTITTTTSNCVDPSSSNSSSVSRPPPALVQEQNLRKEKLNAELAKQIEEKGKLQKEVDMMRRELEWRERQRKQNADRNTKMIEDVQQENQRLQSECYEMENKILRLAPELEPEYPLHVPSNLPFNEAPLIPQLTRPSSGSSLGGSGTGTPQTPHTPHTPHTSQTPGVFIPPTRPAAPLPLPPTSVPNHGYRVGQGVPGDTVDEVGPKWACTKCTFINHPDMNKCEMCDYPRFTIGTAPSNHAAHPPNHQGPCYCHRHHTPGAVAGSIGAAAAYSPDRPYSSLPLAADKPSLANILKEKLIGLRDRSDSV</sequence>
<dbReference type="SMART" id="SM00547">
    <property type="entry name" value="ZnF_RBZ"/>
    <property type="match status" value="1"/>
</dbReference>
<evidence type="ECO:0000256" key="6">
    <source>
        <dbReference type="SAM" id="MobiDB-lite"/>
    </source>
</evidence>
<feature type="compositionally biased region" description="Low complexity" evidence="6">
    <location>
        <begin position="70"/>
        <end position="98"/>
    </location>
</feature>
<evidence type="ECO:0000256" key="3">
    <source>
        <dbReference type="ARBA" id="ARBA00022833"/>
    </source>
</evidence>
<proteinExistence type="evidence at transcript level"/>
<evidence type="ECO:0000256" key="4">
    <source>
        <dbReference type="PROSITE-ProRule" id="PRU00322"/>
    </source>
</evidence>
<dbReference type="GO" id="GO:0016301">
    <property type="term" value="F:kinase activity"/>
    <property type="evidence" value="ECO:0007669"/>
    <property type="project" value="UniProtKB-KW"/>
</dbReference>
<feature type="region of interest" description="Disordered" evidence="6">
    <location>
        <begin position="69"/>
        <end position="98"/>
    </location>
</feature>
<dbReference type="PROSITE" id="PS01358">
    <property type="entry name" value="ZF_RANBP2_1"/>
    <property type="match status" value="1"/>
</dbReference>
<organism evidence="8">
    <name type="scientific">Penaeus vannamei</name>
    <name type="common">Whiteleg shrimp</name>
    <name type="synonym">Litopenaeus vannamei</name>
    <dbReference type="NCBI Taxonomy" id="6689"/>
    <lineage>
        <taxon>Eukaryota</taxon>
        <taxon>Metazoa</taxon>
        <taxon>Ecdysozoa</taxon>
        <taxon>Arthropoda</taxon>
        <taxon>Crustacea</taxon>
        <taxon>Multicrustacea</taxon>
        <taxon>Malacostraca</taxon>
        <taxon>Eumalacostraca</taxon>
        <taxon>Eucarida</taxon>
        <taxon>Decapoda</taxon>
        <taxon>Dendrobranchiata</taxon>
        <taxon>Penaeoidea</taxon>
        <taxon>Penaeidae</taxon>
        <taxon>Penaeus</taxon>
    </lineage>
</organism>
<feature type="compositionally biased region" description="Low complexity" evidence="6">
    <location>
        <begin position="447"/>
        <end position="465"/>
    </location>
</feature>
<feature type="domain" description="RanBP2-type" evidence="7">
    <location>
        <begin position="502"/>
        <end position="532"/>
    </location>
</feature>
<keyword evidence="3" id="KW-0862">Zinc</keyword>
<keyword evidence="8" id="KW-0418">Kinase</keyword>